<gene>
    <name evidence="2" type="ORF">HOLleu_23276</name>
</gene>
<dbReference type="EMBL" id="JAIZAY010000011">
    <property type="protein sequence ID" value="KAJ8033132.1"/>
    <property type="molecule type" value="Genomic_DNA"/>
</dbReference>
<name>A0A9Q1H2T0_HOLLE</name>
<feature type="compositionally biased region" description="Basic and acidic residues" evidence="1">
    <location>
        <begin position="63"/>
        <end position="78"/>
    </location>
</feature>
<keyword evidence="3" id="KW-1185">Reference proteome</keyword>
<evidence type="ECO:0000313" key="2">
    <source>
        <dbReference type="EMBL" id="KAJ8033132.1"/>
    </source>
</evidence>
<reference evidence="2" key="1">
    <citation type="submission" date="2021-10" db="EMBL/GenBank/DDBJ databases">
        <title>Tropical sea cucumber genome reveals ecological adaptation and Cuvierian tubules defense mechanism.</title>
        <authorList>
            <person name="Chen T."/>
        </authorList>
    </citation>
    <scope>NUCLEOTIDE SEQUENCE</scope>
    <source>
        <strain evidence="2">Nanhai2018</strain>
        <tissue evidence="2">Muscle</tissue>
    </source>
</reference>
<feature type="region of interest" description="Disordered" evidence="1">
    <location>
        <begin position="45"/>
        <end position="116"/>
    </location>
</feature>
<accession>A0A9Q1H2T0</accession>
<proteinExistence type="predicted"/>
<feature type="compositionally biased region" description="Basic and acidic residues" evidence="1">
    <location>
        <begin position="105"/>
        <end position="116"/>
    </location>
</feature>
<sequence length="131" mass="14842">MDYCRICFSVCRDYVCISVSIRFVIFRISGTKSETHTLEHIVKETDHITPPPRYSRKGSTVRRSPDLVPIREEEKQSDETDNEDLETNGCGETPLSPSDGALPTDETKQIETALKDKNQSSYRNTIIICSV</sequence>
<dbReference type="Proteomes" id="UP001152320">
    <property type="component" value="Chromosome 11"/>
</dbReference>
<evidence type="ECO:0000313" key="3">
    <source>
        <dbReference type="Proteomes" id="UP001152320"/>
    </source>
</evidence>
<protein>
    <submittedName>
        <fullName evidence="2">Uncharacterized protein</fullName>
    </submittedName>
</protein>
<evidence type="ECO:0000256" key="1">
    <source>
        <dbReference type="SAM" id="MobiDB-lite"/>
    </source>
</evidence>
<dbReference type="AlphaFoldDB" id="A0A9Q1H2T0"/>
<organism evidence="2 3">
    <name type="scientific">Holothuria leucospilota</name>
    <name type="common">Black long sea cucumber</name>
    <name type="synonym">Mertensiothuria leucospilota</name>
    <dbReference type="NCBI Taxonomy" id="206669"/>
    <lineage>
        <taxon>Eukaryota</taxon>
        <taxon>Metazoa</taxon>
        <taxon>Echinodermata</taxon>
        <taxon>Eleutherozoa</taxon>
        <taxon>Echinozoa</taxon>
        <taxon>Holothuroidea</taxon>
        <taxon>Aspidochirotacea</taxon>
        <taxon>Aspidochirotida</taxon>
        <taxon>Holothuriidae</taxon>
        <taxon>Holothuria</taxon>
    </lineage>
</organism>
<comment type="caution">
    <text evidence="2">The sequence shown here is derived from an EMBL/GenBank/DDBJ whole genome shotgun (WGS) entry which is preliminary data.</text>
</comment>